<sequence>MYAAPATIAAITAYLTMSISTPPELTRTTRSFGRTLSGTLIPTSSPAPALSTGSRLICIDSTVMSMSVVAP</sequence>
<proteinExistence type="predicted"/>
<reference evidence="1" key="1">
    <citation type="submission" date="2018-05" db="EMBL/GenBank/DDBJ databases">
        <authorList>
            <person name="Lanie J.A."/>
            <person name="Ng W.-L."/>
            <person name="Kazmierczak K.M."/>
            <person name="Andrzejewski T.M."/>
            <person name="Davidsen T.M."/>
            <person name="Wayne K.J."/>
            <person name="Tettelin H."/>
            <person name="Glass J.I."/>
            <person name="Rusch D."/>
            <person name="Podicherti R."/>
            <person name="Tsui H.-C.T."/>
            <person name="Winkler M.E."/>
        </authorList>
    </citation>
    <scope>NUCLEOTIDE SEQUENCE</scope>
</reference>
<evidence type="ECO:0000313" key="1">
    <source>
        <dbReference type="EMBL" id="SVC64165.1"/>
    </source>
</evidence>
<protein>
    <submittedName>
        <fullName evidence="1">Uncharacterized protein</fullName>
    </submittedName>
</protein>
<gene>
    <name evidence="1" type="ORF">METZ01_LOCUS317019</name>
</gene>
<dbReference type="AlphaFoldDB" id="A0A382NUZ5"/>
<name>A0A382NUZ5_9ZZZZ</name>
<organism evidence="1">
    <name type="scientific">marine metagenome</name>
    <dbReference type="NCBI Taxonomy" id="408172"/>
    <lineage>
        <taxon>unclassified sequences</taxon>
        <taxon>metagenomes</taxon>
        <taxon>ecological metagenomes</taxon>
    </lineage>
</organism>
<accession>A0A382NUZ5</accession>
<dbReference type="EMBL" id="UINC01102493">
    <property type="protein sequence ID" value="SVC64165.1"/>
    <property type="molecule type" value="Genomic_DNA"/>
</dbReference>